<feature type="domain" description="DUF7675" evidence="1">
    <location>
        <begin position="4"/>
        <end position="59"/>
    </location>
</feature>
<evidence type="ECO:0000313" key="2">
    <source>
        <dbReference type="EMBL" id="DAF48127.1"/>
    </source>
</evidence>
<reference evidence="2" key="1">
    <citation type="journal article" date="2021" name="Proc. Natl. Acad. Sci. U.S.A.">
        <title>A Catalog of Tens of Thousands of Viruses from Human Metagenomes Reveals Hidden Associations with Chronic Diseases.</title>
        <authorList>
            <person name="Tisza M.J."/>
            <person name="Buck C.B."/>
        </authorList>
    </citation>
    <scope>NUCLEOTIDE SEQUENCE</scope>
    <source>
        <strain evidence="2">CtVKV3</strain>
    </source>
</reference>
<accession>A0A8S5SBS7</accession>
<dbReference type="Pfam" id="PF24723">
    <property type="entry name" value="DUF7675"/>
    <property type="match status" value="1"/>
</dbReference>
<evidence type="ECO:0000259" key="1">
    <source>
        <dbReference type="Pfam" id="PF24723"/>
    </source>
</evidence>
<dbReference type="InterPro" id="IPR056092">
    <property type="entry name" value="DUF7675"/>
</dbReference>
<proteinExistence type="predicted"/>
<dbReference type="EMBL" id="BK032563">
    <property type="protein sequence ID" value="DAF48127.1"/>
    <property type="molecule type" value="Genomic_DNA"/>
</dbReference>
<protein>
    <recommendedName>
        <fullName evidence="1">DUF7675 domain-containing protein</fullName>
    </recommendedName>
</protein>
<organism evidence="2">
    <name type="scientific">Myoviridae sp. ctVKV3</name>
    <dbReference type="NCBI Taxonomy" id="2827688"/>
    <lineage>
        <taxon>Viruses</taxon>
        <taxon>Duplodnaviria</taxon>
        <taxon>Heunggongvirae</taxon>
        <taxon>Uroviricota</taxon>
        <taxon>Caudoviricetes</taxon>
    </lineage>
</organism>
<sequence>MILWFKHEETDAVWWKSDTEAVGEMIFSFDKKKEFNFWQDYPSKLTKEQKAIFDKENEVLVKSLKG</sequence>
<name>A0A8S5SBS7_9CAUD</name>